<dbReference type="Proteomes" id="UP000620147">
    <property type="component" value="Unassembled WGS sequence"/>
</dbReference>
<accession>A0ABQ1E1C9</accession>
<keyword evidence="3" id="KW-1185">Reference proteome</keyword>
<evidence type="ECO:0000313" key="3">
    <source>
        <dbReference type="Proteomes" id="UP000620147"/>
    </source>
</evidence>
<proteinExistence type="predicted"/>
<feature type="transmembrane region" description="Helical" evidence="1">
    <location>
        <begin position="319"/>
        <end position="340"/>
    </location>
</feature>
<gene>
    <name evidence="2" type="ORF">BUFA31_19350</name>
</gene>
<feature type="transmembrane region" description="Helical" evidence="1">
    <location>
        <begin position="264"/>
        <end position="283"/>
    </location>
</feature>
<feature type="transmembrane region" description="Helical" evidence="1">
    <location>
        <begin position="27"/>
        <end position="47"/>
    </location>
</feature>
<feature type="transmembrane region" description="Helical" evidence="1">
    <location>
        <begin position="59"/>
        <end position="79"/>
    </location>
</feature>
<dbReference type="EMBL" id="BLYJ01000025">
    <property type="protein sequence ID" value="GFO88771.1"/>
    <property type="molecule type" value="Genomic_DNA"/>
</dbReference>
<feature type="transmembrane region" description="Helical" evidence="1">
    <location>
        <begin position="232"/>
        <end position="252"/>
    </location>
</feature>
<keyword evidence="1" id="KW-0812">Transmembrane</keyword>
<comment type="caution">
    <text evidence="2">The sequence shown here is derived from an EMBL/GenBank/DDBJ whole genome shotgun (WGS) entry which is preliminary data.</text>
</comment>
<evidence type="ECO:0008006" key="4">
    <source>
        <dbReference type="Google" id="ProtNLM"/>
    </source>
</evidence>
<dbReference type="CDD" id="cd21416">
    <property type="entry name" value="HDC_protein"/>
    <property type="match status" value="1"/>
</dbReference>
<keyword evidence="1" id="KW-0472">Membrane</keyword>
<feature type="transmembrane region" description="Helical" evidence="1">
    <location>
        <begin position="114"/>
        <end position="132"/>
    </location>
</feature>
<keyword evidence="1" id="KW-1133">Transmembrane helix</keyword>
<dbReference type="RefSeq" id="WP_188886587.1">
    <property type="nucleotide sequence ID" value="NZ_BLYJ01000025.1"/>
</dbReference>
<evidence type="ECO:0000256" key="1">
    <source>
        <dbReference type="SAM" id="Phobius"/>
    </source>
</evidence>
<evidence type="ECO:0000313" key="2">
    <source>
        <dbReference type="EMBL" id="GFO88771.1"/>
    </source>
</evidence>
<protein>
    <recommendedName>
        <fullName evidence="4">Na+/glutamate symporter</fullName>
    </recommendedName>
</protein>
<sequence length="388" mass="41179">MTPISALAILFCIYAVSDLIAQKTKAIFSTVLSIAILLLAGFWSGILPRTLIDDAQITGFGNIIAGLLIVSLGTTIDFAELRRQWKVVVTALFGVCGAVAAIVLIGRPFIGSEMAIAGAPIFAGGSAATLIMTSTLKEMNLTTAATFCIVLYVTQKFIGVPIASLLLRRTARLIRDDAVLVEQYSTLQEENDAAHHGPLHLPKCCERPSMYLAKLAVVAVIAYYASKLTGGAVHYFVMCLIMGAVFFALGFLDKNILGKTQASSLITFFVTILIFSNLAQTTPEQVLSVLPALLTAAACGVFGTMAAALLCAKLLRIPISLAAAYGISCTFGFPTTMLIPQEVSEAFGRNEKEKKAILNFLLPKMLTAGFVTVTIVSVLIAGAAVKML</sequence>
<organism evidence="2 3">
    <name type="scientific">Butyricicoccus faecihominis</name>
    <dbReference type="NCBI Taxonomy" id="1712515"/>
    <lineage>
        <taxon>Bacteria</taxon>
        <taxon>Bacillati</taxon>
        <taxon>Bacillota</taxon>
        <taxon>Clostridia</taxon>
        <taxon>Eubacteriales</taxon>
        <taxon>Butyricicoccaceae</taxon>
        <taxon>Butyricicoccus</taxon>
    </lineage>
</organism>
<feature type="transmembrane region" description="Helical" evidence="1">
    <location>
        <begin position="289"/>
        <end position="312"/>
    </location>
</feature>
<reference evidence="2 3" key="1">
    <citation type="submission" date="2020-06" db="EMBL/GenBank/DDBJ databases">
        <title>Characterization of fructooligosaccharide metabolism and fructooligosaccharide-degrading enzymes in human commensal butyrate producers.</title>
        <authorList>
            <person name="Tanno H."/>
            <person name="Fujii T."/>
            <person name="Hirano K."/>
            <person name="Maeno S."/>
            <person name="Tonozuka T."/>
            <person name="Sakamoto M."/>
            <person name="Ohkuma M."/>
            <person name="Tochio T."/>
            <person name="Endo A."/>
        </authorList>
    </citation>
    <scope>NUCLEOTIDE SEQUENCE [LARGE SCALE GENOMIC DNA]</scope>
    <source>
        <strain evidence="2 3">JCM 31056</strain>
    </source>
</reference>
<name>A0ABQ1E1C9_9FIRM</name>
<feature type="transmembrane region" description="Helical" evidence="1">
    <location>
        <begin position="85"/>
        <end position="105"/>
    </location>
</feature>
<feature type="transmembrane region" description="Helical" evidence="1">
    <location>
        <begin position="360"/>
        <end position="385"/>
    </location>
</feature>
<dbReference type="InterPro" id="IPR049576">
    <property type="entry name" value="HDC-like"/>
</dbReference>